<accession>A0A917B9T7</accession>
<reference evidence="7 8" key="1">
    <citation type="journal article" date="2014" name="Int. J. Syst. Evol. Microbiol.">
        <title>Complete genome sequence of Corynebacterium casei LMG S-19264T (=DSM 44701T), isolated from a smear-ripened cheese.</title>
        <authorList>
            <consortium name="US DOE Joint Genome Institute (JGI-PGF)"/>
            <person name="Walter F."/>
            <person name="Albersmeier A."/>
            <person name="Kalinowski J."/>
            <person name="Ruckert C."/>
        </authorList>
    </citation>
    <scope>NUCLEOTIDE SEQUENCE [LARGE SCALE GENOMIC DNA]</scope>
    <source>
        <strain evidence="7 8">CGMCC 1.12976</strain>
    </source>
</reference>
<dbReference type="Proteomes" id="UP000598775">
    <property type="component" value="Unassembled WGS sequence"/>
</dbReference>
<evidence type="ECO:0000313" key="7">
    <source>
        <dbReference type="EMBL" id="GGF31840.1"/>
    </source>
</evidence>
<evidence type="ECO:0000256" key="2">
    <source>
        <dbReference type="ARBA" id="ARBA00022448"/>
    </source>
</evidence>
<dbReference type="PANTHER" id="PTHR43820">
    <property type="entry name" value="HIGH-AFFINITY BRANCHED-CHAIN AMINO ACID TRANSPORT ATP-BINDING PROTEIN LIVF"/>
    <property type="match status" value="1"/>
</dbReference>
<dbReference type="PROSITE" id="PS50893">
    <property type="entry name" value="ABC_TRANSPORTER_2"/>
    <property type="match status" value="1"/>
</dbReference>
<dbReference type="GO" id="GO:0016887">
    <property type="term" value="F:ATP hydrolysis activity"/>
    <property type="evidence" value="ECO:0007669"/>
    <property type="project" value="InterPro"/>
</dbReference>
<feature type="domain" description="ABC transporter" evidence="6">
    <location>
        <begin position="5"/>
        <end position="227"/>
    </location>
</feature>
<comment type="caution">
    <text evidence="7">The sequence shown here is derived from an EMBL/GenBank/DDBJ whole genome shotgun (WGS) entry which is preliminary data.</text>
</comment>
<dbReference type="AlphaFoldDB" id="A0A917B9T7"/>
<sequence>MTELLACRDLTAGYGDAHAIRNVNIEVAAGEVVALLGPNGAGKTTTLLSLTGVLPIASGEVAWLGAPASGSLHQRARQGLAYVSEGRSVFQRLTVRQNLAIARDGDAERAIEVFPELRKLLGRRAGLLSGGEQQMLTLARALTRPTRLLVADELSLGLAPRTVGRLLQTVRQMADGGMGVLLVEQHVNRVLDIADRVYVLRQGTIQFAGTAKEARGRMHEIRGMYLSGAPSNG</sequence>
<dbReference type="InterPro" id="IPR017871">
    <property type="entry name" value="ABC_transporter-like_CS"/>
</dbReference>
<dbReference type="GO" id="GO:0015807">
    <property type="term" value="P:L-amino acid transport"/>
    <property type="evidence" value="ECO:0007669"/>
    <property type="project" value="TreeGrafter"/>
</dbReference>
<comment type="similarity">
    <text evidence="1">Belongs to the ABC transporter superfamily.</text>
</comment>
<dbReference type="SMART" id="SM00382">
    <property type="entry name" value="AAA"/>
    <property type="match status" value="1"/>
</dbReference>
<keyword evidence="8" id="KW-1185">Reference proteome</keyword>
<evidence type="ECO:0000256" key="3">
    <source>
        <dbReference type="ARBA" id="ARBA00022741"/>
    </source>
</evidence>
<protein>
    <submittedName>
        <fullName evidence="7">ABC transporter ATP-binding protein</fullName>
    </submittedName>
</protein>
<dbReference type="PANTHER" id="PTHR43820:SF4">
    <property type="entry name" value="HIGH-AFFINITY BRANCHED-CHAIN AMINO ACID TRANSPORT ATP-BINDING PROTEIN LIVF"/>
    <property type="match status" value="1"/>
</dbReference>
<dbReference type="Gene3D" id="3.40.50.300">
    <property type="entry name" value="P-loop containing nucleotide triphosphate hydrolases"/>
    <property type="match status" value="1"/>
</dbReference>
<gene>
    <name evidence="7" type="primary">livF</name>
    <name evidence="7" type="ORF">GCM10011399_26270</name>
</gene>
<dbReference type="Pfam" id="PF00005">
    <property type="entry name" value="ABC_tran"/>
    <property type="match status" value="1"/>
</dbReference>
<dbReference type="SUPFAM" id="SSF52540">
    <property type="entry name" value="P-loop containing nucleoside triphosphate hydrolases"/>
    <property type="match status" value="1"/>
</dbReference>
<dbReference type="GO" id="GO:0015658">
    <property type="term" value="F:branched-chain amino acid transmembrane transporter activity"/>
    <property type="evidence" value="ECO:0007669"/>
    <property type="project" value="TreeGrafter"/>
</dbReference>
<organism evidence="7 8">
    <name type="scientific">Subtercola lobariae</name>
    <dbReference type="NCBI Taxonomy" id="1588641"/>
    <lineage>
        <taxon>Bacteria</taxon>
        <taxon>Bacillati</taxon>
        <taxon>Actinomycetota</taxon>
        <taxon>Actinomycetes</taxon>
        <taxon>Micrococcales</taxon>
        <taxon>Microbacteriaceae</taxon>
        <taxon>Subtercola</taxon>
    </lineage>
</organism>
<dbReference type="EMBL" id="BMGP01000004">
    <property type="protein sequence ID" value="GGF31840.1"/>
    <property type="molecule type" value="Genomic_DNA"/>
</dbReference>
<keyword evidence="3" id="KW-0547">Nucleotide-binding</keyword>
<dbReference type="RefSeq" id="WP_188679014.1">
    <property type="nucleotide sequence ID" value="NZ_BMGP01000004.1"/>
</dbReference>
<evidence type="ECO:0000313" key="8">
    <source>
        <dbReference type="Proteomes" id="UP000598775"/>
    </source>
</evidence>
<dbReference type="PROSITE" id="PS00211">
    <property type="entry name" value="ABC_TRANSPORTER_1"/>
    <property type="match status" value="1"/>
</dbReference>
<evidence type="ECO:0000256" key="1">
    <source>
        <dbReference type="ARBA" id="ARBA00005417"/>
    </source>
</evidence>
<dbReference type="InterPro" id="IPR052156">
    <property type="entry name" value="BCAA_Transport_ATP-bd_LivF"/>
</dbReference>
<dbReference type="CDD" id="cd03224">
    <property type="entry name" value="ABC_TM1139_LivF_branched"/>
    <property type="match status" value="1"/>
</dbReference>
<evidence type="ECO:0000256" key="5">
    <source>
        <dbReference type="ARBA" id="ARBA00022970"/>
    </source>
</evidence>
<dbReference type="InterPro" id="IPR003439">
    <property type="entry name" value="ABC_transporter-like_ATP-bd"/>
</dbReference>
<dbReference type="GO" id="GO:0005524">
    <property type="term" value="F:ATP binding"/>
    <property type="evidence" value="ECO:0007669"/>
    <property type="project" value="UniProtKB-KW"/>
</dbReference>
<evidence type="ECO:0000256" key="4">
    <source>
        <dbReference type="ARBA" id="ARBA00022840"/>
    </source>
</evidence>
<name>A0A917B9T7_9MICO</name>
<keyword evidence="5" id="KW-0029">Amino-acid transport</keyword>
<proteinExistence type="inferred from homology"/>
<keyword evidence="4 7" id="KW-0067">ATP-binding</keyword>
<evidence type="ECO:0000259" key="6">
    <source>
        <dbReference type="PROSITE" id="PS50893"/>
    </source>
</evidence>
<dbReference type="InterPro" id="IPR003593">
    <property type="entry name" value="AAA+_ATPase"/>
</dbReference>
<keyword evidence="2" id="KW-0813">Transport</keyword>
<dbReference type="InterPro" id="IPR027417">
    <property type="entry name" value="P-loop_NTPase"/>
</dbReference>